<dbReference type="AlphaFoldDB" id="A0A1Z5K3G8"/>
<gene>
    <name evidence="8" type="ORF">FisN_24Hh231</name>
</gene>
<dbReference type="GO" id="GO:0000387">
    <property type="term" value="P:spliceosomal snRNP assembly"/>
    <property type="evidence" value="ECO:0007669"/>
    <property type="project" value="InterPro"/>
</dbReference>
<accession>A0A1Z5K3G8</accession>
<evidence type="ECO:0000256" key="4">
    <source>
        <dbReference type="ARBA" id="ARBA00023187"/>
    </source>
</evidence>
<proteinExistence type="inferred from homology"/>
<keyword evidence="4" id="KW-0508">mRNA splicing</keyword>
<organism evidence="8 9">
    <name type="scientific">Fistulifera solaris</name>
    <name type="common">Oleaginous diatom</name>
    <dbReference type="NCBI Taxonomy" id="1519565"/>
    <lineage>
        <taxon>Eukaryota</taxon>
        <taxon>Sar</taxon>
        <taxon>Stramenopiles</taxon>
        <taxon>Ochrophyta</taxon>
        <taxon>Bacillariophyta</taxon>
        <taxon>Bacillariophyceae</taxon>
        <taxon>Bacillariophycidae</taxon>
        <taxon>Naviculales</taxon>
        <taxon>Naviculaceae</taxon>
        <taxon>Fistulifera</taxon>
    </lineage>
</organism>
<feature type="region of interest" description="Disordered" evidence="7">
    <location>
        <begin position="1"/>
        <end position="24"/>
    </location>
</feature>
<dbReference type="PANTHER" id="PTHR12794:SF0">
    <property type="entry name" value="GEM-ASSOCIATED PROTEIN 2"/>
    <property type="match status" value="1"/>
</dbReference>
<evidence type="ECO:0000256" key="7">
    <source>
        <dbReference type="SAM" id="MobiDB-lite"/>
    </source>
</evidence>
<dbReference type="GO" id="GO:0005681">
    <property type="term" value="C:spliceosomal complex"/>
    <property type="evidence" value="ECO:0007669"/>
    <property type="project" value="InterPro"/>
</dbReference>
<dbReference type="OrthoDB" id="428895at2759"/>
<keyword evidence="3" id="KW-0507">mRNA processing</keyword>
<dbReference type="PANTHER" id="PTHR12794">
    <property type="entry name" value="GEMIN2"/>
    <property type="match status" value="1"/>
</dbReference>
<dbReference type="Pfam" id="PF04938">
    <property type="entry name" value="SIP1"/>
    <property type="match status" value="1"/>
</dbReference>
<dbReference type="EMBL" id="BDSP01000149">
    <property type="protein sequence ID" value="GAX20518.1"/>
    <property type="molecule type" value="Genomic_DNA"/>
</dbReference>
<comment type="subcellular location">
    <subcellularLocation>
        <location evidence="1">Cytoplasm</location>
    </subcellularLocation>
</comment>
<dbReference type="GO" id="GO:0000245">
    <property type="term" value="P:spliceosomal complex assembly"/>
    <property type="evidence" value="ECO:0007669"/>
    <property type="project" value="InterPro"/>
</dbReference>
<evidence type="ECO:0000256" key="5">
    <source>
        <dbReference type="ARBA" id="ARBA00025758"/>
    </source>
</evidence>
<evidence type="ECO:0000256" key="6">
    <source>
        <dbReference type="ARBA" id="ARBA00047179"/>
    </source>
</evidence>
<dbReference type="Gene3D" id="1.20.58.1070">
    <property type="match status" value="1"/>
</dbReference>
<evidence type="ECO:0000313" key="9">
    <source>
        <dbReference type="Proteomes" id="UP000198406"/>
    </source>
</evidence>
<reference evidence="8 9" key="1">
    <citation type="journal article" date="2015" name="Plant Cell">
        <title>Oil accumulation by the oleaginous diatom Fistulifera solaris as revealed by the genome and transcriptome.</title>
        <authorList>
            <person name="Tanaka T."/>
            <person name="Maeda Y."/>
            <person name="Veluchamy A."/>
            <person name="Tanaka M."/>
            <person name="Abida H."/>
            <person name="Marechal E."/>
            <person name="Bowler C."/>
            <person name="Muto M."/>
            <person name="Sunaga Y."/>
            <person name="Tanaka M."/>
            <person name="Yoshino T."/>
            <person name="Taniguchi T."/>
            <person name="Fukuda Y."/>
            <person name="Nemoto M."/>
            <person name="Matsumoto M."/>
            <person name="Wong P.S."/>
            <person name="Aburatani S."/>
            <person name="Fujibuchi W."/>
        </authorList>
    </citation>
    <scope>NUCLEOTIDE SEQUENCE [LARGE SCALE GENOMIC DNA]</scope>
    <source>
        <strain evidence="8 9">JPCC DA0580</strain>
    </source>
</reference>
<dbReference type="InParanoid" id="A0A1Z5K3G8"/>
<dbReference type="PIRSF" id="PIRSF038038">
    <property type="entry name" value="SMN_Gemin2"/>
    <property type="match status" value="1"/>
</dbReference>
<keyword evidence="9" id="KW-1185">Reference proteome</keyword>
<evidence type="ECO:0000256" key="3">
    <source>
        <dbReference type="ARBA" id="ARBA00022664"/>
    </source>
</evidence>
<dbReference type="Proteomes" id="UP000198406">
    <property type="component" value="Unassembled WGS sequence"/>
</dbReference>
<evidence type="ECO:0000256" key="1">
    <source>
        <dbReference type="ARBA" id="ARBA00004496"/>
    </source>
</evidence>
<comment type="similarity">
    <text evidence="5">Belongs to the gemin-2 family.</text>
</comment>
<evidence type="ECO:0000256" key="2">
    <source>
        <dbReference type="ARBA" id="ARBA00022490"/>
    </source>
</evidence>
<evidence type="ECO:0000313" key="8">
    <source>
        <dbReference type="EMBL" id="GAX20518.1"/>
    </source>
</evidence>
<name>A0A1Z5K3G8_FISSO</name>
<protein>
    <recommendedName>
        <fullName evidence="6">Gem-associated protein 2</fullName>
    </recommendedName>
</protein>
<dbReference type="InterPro" id="IPR035426">
    <property type="entry name" value="Gemin2/Brr1"/>
</dbReference>
<sequence length="276" mass="30927">MSQQPCLPTKRRRLDDDDNSNKISFDSVDTMEASEYLQLVAQQARGIPDTSLVASSHAKRSSYKAGYEVLDGSAASLQYLLSTQIPLPKERIPHETAWIAQTLEKFVQLREYLSVCHQQGVGGKEHRFLGAVPTMKDRAGWIQFCTGQVEETIDDDDAATSAAWKDALPPEGYHRPTVQLVCQLDQVMIRRVLQHLATSTQLGILQYYEWCYALLARLETPLHRQDAATLRRLVVKVAQQRAVCSDNKAAKNLLLVVAGLYFGQASRHELFPAMNA</sequence>
<keyword evidence="2" id="KW-0963">Cytoplasm</keyword>
<dbReference type="GO" id="GO:0032797">
    <property type="term" value="C:SMN complex"/>
    <property type="evidence" value="ECO:0007669"/>
    <property type="project" value="TreeGrafter"/>
</dbReference>
<dbReference type="InterPro" id="IPR017364">
    <property type="entry name" value="GEMIN2"/>
</dbReference>
<comment type="caution">
    <text evidence="8">The sequence shown here is derived from an EMBL/GenBank/DDBJ whole genome shotgun (WGS) entry which is preliminary data.</text>
</comment>